<dbReference type="RefSeq" id="WP_286336045.1">
    <property type="nucleotide sequence ID" value="NZ_AP027370.1"/>
</dbReference>
<dbReference type="Pfam" id="PF18297">
    <property type="entry name" value="NFACT-R_2"/>
    <property type="match status" value="1"/>
</dbReference>
<dbReference type="EMBL" id="AP027370">
    <property type="protein sequence ID" value="BDY13071.1"/>
    <property type="molecule type" value="Genomic_DNA"/>
</dbReference>
<dbReference type="PANTHER" id="PTHR11933">
    <property type="entry name" value="TRNA 5-METHYLAMINOMETHYL-2-THIOURIDYLATE -METHYLTRANSFERASE"/>
    <property type="match status" value="1"/>
</dbReference>
<organism evidence="2 3">
    <name type="scientific">Hydrogenimonas cancrithermarum</name>
    <dbReference type="NCBI Taxonomy" id="2993563"/>
    <lineage>
        <taxon>Bacteria</taxon>
        <taxon>Pseudomonadati</taxon>
        <taxon>Campylobacterota</taxon>
        <taxon>Epsilonproteobacteria</taxon>
        <taxon>Campylobacterales</taxon>
        <taxon>Hydrogenimonadaceae</taxon>
        <taxon>Hydrogenimonas</taxon>
    </lineage>
</organism>
<sequence length="326" mass="36399">MKAIALFSGGLDSTLAIKLIKDQGIEVIALNIDIGFGSTKSKLEHMQNMCDQVGVELRTLDIRDQYLREILFDPKYGYGKNFNPCIDCHGNMFKIAKELMEPWGASFLISGEVVGQRPMSQRRDALDLVAGLSETEDILLRPMSAKVLPPTLPEREGWVDREKLLGITGRNREVQLKMAEEIGLKDFEKPGGGCLLTDENFSKKIEEFIKYDTLEVEDIALLKCGRHLRLPDGSKLVIGRHKEDNEMIDAAITPKYRKIRLIDAIGPIAAISANAGEADKELAAKLTATYGKTKPEEMYEVAVGDQIYTVSPYDSKEPAQKYFIKT</sequence>
<gene>
    <name evidence="2" type="ORF">HCR_13830</name>
</gene>
<keyword evidence="2" id="KW-0067">ATP-binding</keyword>
<dbReference type="SUPFAM" id="SSF52402">
    <property type="entry name" value="Adenine nucleotide alpha hydrolases-like"/>
    <property type="match status" value="1"/>
</dbReference>
<reference evidence="2 3" key="1">
    <citation type="submission" date="2023-03" db="EMBL/GenBank/DDBJ databases">
        <title>Description of Hydrogenimonas sp. ISO32.</title>
        <authorList>
            <person name="Mino S."/>
            <person name="Fukazawa S."/>
            <person name="Sawabe T."/>
        </authorList>
    </citation>
    <scope>NUCLEOTIDE SEQUENCE [LARGE SCALE GENOMIC DNA]</scope>
    <source>
        <strain evidence="2 3">ISO32</strain>
    </source>
</reference>
<dbReference type="PANTHER" id="PTHR11933:SF6">
    <property type="entry name" value="THIL AANH DOMAIN-CONTAINING PROTEIN"/>
    <property type="match status" value="1"/>
</dbReference>
<accession>A0ABM8FMR2</accession>
<dbReference type="Gene3D" id="3.40.50.620">
    <property type="entry name" value="HUPs"/>
    <property type="match status" value="1"/>
</dbReference>
<evidence type="ECO:0000313" key="3">
    <source>
        <dbReference type="Proteomes" id="UP001321445"/>
    </source>
</evidence>
<dbReference type="InterPro" id="IPR059101">
    <property type="entry name" value="NFACT-R_2"/>
</dbReference>
<keyword evidence="2" id="KW-0547">Nucleotide-binding</keyword>
<dbReference type="Pfam" id="PF03054">
    <property type="entry name" value="tRNA_Me_trans"/>
    <property type="match status" value="1"/>
</dbReference>
<keyword evidence="3" id="KW-1185">Reference proteome</keyword>
<feature type="domain" description="NFACT protein RNA binding" evidence="1">
    <location>
        <begin position="225"/>
        <end position="322"/>
    </location>
</feature>
<dbReference type="InterPro" id="IPR014729">
    <property type="entry name" value="Rossmann-like_a/b/a_fold"/>
</dbReference>
<proteinExistence type="predicted"/>
<evidence type="ECO:0000313" key="2">
    <source>
        <dbReference type="EMBL" id="BDY13071.1"/>
    </source>
</evidence>
<dbReference type="Proteomes" id="UP001321445">
    <property type="component" value="Chromosome"/>
</dbReference>
<name>A0ABM8FMR2_9BACT</name>
<evidence type="ECO:0000259" key="1">
    <source>
        <dbReference type="Pfam" id="PF18297"/>
    </source>
</evidence>
<protein>
    <submittedName>
        <fullName evidence="2">ATP-binding protein</fullName>
    </submittedName>
</protein>
<dbReference type="GO" id="GO:0005524">
    <property type="term" value="F:ATP binding"/>
    <property type="evidence" value="ECO:0007669"/>
    <property type="project" value="UniProtKB-KW"/>
</dbReference>